<dbReference type="InterPro" id="IPR011716">
    <property type="entry name" value="TPR-3"/>
</dbReference>
<dbReference type="Proteomes" id="UP000198651">
    <property type="component" value="Chromosome I"/>
</dbReference>
<dbReference type="EMBL" id="LN906597">
    <property type="protein sequence ID" value="CUT17076.1"/>
    <property type="molecule type" value="Genomic_DNA"/>
</dbReference>
<proteinExistence type="inferred from homology"/>
<evidence type="ECO:0000256" key="2">
    <source>
        <dbReference type="SAM" id="MobiDB-lite"/>
    </source>
</evidence>
<dbReference type="PRINTS" id="PR01595">
    <property type="entry name" value="SYCDCHAPRONE"/>
</dbReference>
<accession>A0A0S4M6P9</accession>
<comment type="similarity">
    <text evidence="1">Belongs to the LcrH/SycD chaperone family.</text>
</comment>
<protein>
    <submittedName>
        <fullName evidence="3">Putative type III secretion system chaperone</fullName>
    </submittedName>
</protein>
<organism evidence="3 4">
    <name type="scientific">Candidatus Ichthyocystis hellenicum</name>
    <dbReference type="NCBI Taxonomy" id="1561003"/>
    <lineage>
        <taxon>Bacteria</taxon>
        <taxon>Pseudomonadati</taxon>
        <taxon>Pseudomonadota</taxon>
        <taxon>Betaproteobacteria</taxon>
        <taxon>Burkholderiales</taxon>
        <taxon>Candidatus Ichthyocystis</taxon>
    </lineage>
</organism>
<dbReference type="SUPFAM" id="SSF48452">
    <property type="entry name" value="TPR-like"/>
    <property type="match status" value="1"/>
</dbReference>
<dbReference type="STRING" id="1561003.Ark11_0219"/>
<sequence length="184" mass="20718">MHNNDEEEKISNTSSSNDECGGDVPQDDGIAFLNHIFNGGTVSSFEGRSKESLDVMYFLAIRLYNGGKYSKAHPLFHELVRLNHTEQKYVFGLAACLHKMGHYINAANVYLSALLLNLEADNIEIYFHMAQCLISANQSLDQAKEYLHYVVDKCPCDGELGKLRSVAEVQLKLLNRDNDSEEEK</sequence>
<feature type="region of interest" description="Disordered" evidence="2">
    <location>
        <begin position="1"/>
        <end position="21"/>
    </location>
</feature>
<keyword evidence="4" id="KW-1185">Reference proteome</keyword>
<dbReference type="RefSeq" id="WP_092342698.1">
    <property type="nucleotide sequence ID" value="NZ_FLSL01000095.1"/>
</dbReference>
<evidence type="ECO:0000313" key="4">
    <source>
        <dbReference type="Proteomes" id="UP000198651"/>
    </source>
</evidence>
<name>A0A0S4M6P9_9BURK</name>
<dbReference type="AlphaFoldDB" id="A0A0S4M6P9"/>
<dbReference type="Gene3D" id="1.25.40.10">
    <property type="entry name" value="Tetratricopeptide repeat domain"/>
    <property type="match status" value="1"/>
</dbReference>
<evidence type="ECO:0000256" key="1">
    <source>
        <dbReference type="ARBA" id="ARBA00010244"/>
    </source>
</evidence>
<dbReference type="Pfam" id="PF07720">
    <property type="entry name" value="TPR_3"/>
    <property type="match status" value="1"/>
</dbReference>
<dbReference type="InterPro" id="IPR005415">
    <property type="entry name" value="T3SS_Ca_resp_chp_LcrH/SycD"/>
</dbReference>
<dbReference type="InterPro" id="IPR011990">
    <property type="entry name" value="TPR-like_helical_dom_sf"/>
</dbReference>
<evidence type="ECO:0000313" key="3">
    <source>
        <dbReference type="EMBL" id="CUT17076.1"/>
    </source>
</evidence>
<dbReference type="OrthoDB" id="19049at2"/>
<reference evidence="4" key="1">
    <citation type="submission" date="2015-11" db="EMBL/GenBank/DDBJ databases">
        <authorList>
            <person name="Seth-Smith H.M.B."/>
        </authorList>
    </citation>
    <scope>NUCLEOTIDE SEQUENCE [LARGE SCALE GENOMIC DNA]</scope>
    <source>
        <strain evidence="4">2013Ark11</strain>
    </source>
</reference>
<gene>
    <name evidence="3" type="ORF">Ark11_0219</name>
</gene>